<evidence type="ECO:0000313" key="2">
    <source>
        <dbReference type="Proteomes" id="UP000292027"/>
    </source>
</evidence>
<evidence type="ECO:0000313" key="1">
    <source>
        <dbReference type="EMBL" id="RZU12447.1"/>
    </source>
</evidence>
<evidence type="ECO:0008006" key="3">
    <source>
        <dbReference type="Google" id="ProtNLM"/>
    </source>
</evidence>
<dbReference type="EMBL" id="SHKR01000014">
    <property type="protein sequence ID" value="RZU12447.1"/>
    <property type="molecule type" value="Genomic_DNA"/>
</dbReference>
<name>A0A4Q7WQ98_9ACTN</name>
<keyword evidence="2" id="KW-1185">Reference proteome</keyword>
<dbReference type="RefSeq" id="WP_130447037.1">
    <property type="nucleotide sequence ID" value="NZ_SHKR01000014.1"/>
</dbReference>
<organism evidence="1 2">
    <name type="scientific">Kribbella rubisoli</name>
    <dbReference type="NCBI Taxonomy" id="3075929"/>
    <lineage>
        <taxon>Bacteria</taxon>
        <taxon>Bacillati</taxon>
        <taxon>Actinomycetota</taxon>
        <taxon>Actinomycetes</taxon>
        <taxon>Propionibacteriales</taxon>
        <taxon>Kribbellaceae</taxon>
        <taxon>Kribbella</taxon>
    </lineage>
</organism>
<dbReference type="AlphaFoldDB" id="A0A4Q7WQ98"/>
<gene>
    <name evidence="1" type="ORF">EV645_5717</name>
</gene>
<protein>
    <recommendedName>
        <fullName evidence="3">HK97 gp10 family phage protein</fullName>
    </recommendedName>
</protein>
<sequence>MTDIRISDNGEVKLLAARLRAMANGGLQRELATGLDKATKHLDLDVRESALEHLPKRGGLAEVVASSHIEVAKITPLRVRIIARGISQLALLNKGFVNHPTYGHRPWRFEAIAKARGWFDRPLQKSAPAVRRELERAMNRTARRIVGK</sequence>
<reference evidence="1 2" key="1">
    <citation type="journal article" date="2015" name="Stand. Genomic Sci.">
        <title>Genomic Encyclopedia of Bacterial and Archaeal Type Strains, Phase III: the genomes of soil and plant-associated and newly described type strains.</title>
        <authorList>
            <person name="Whitman W.B."/>
            <person name="Woyke T."/>
            <person name="Klenk H.P."/>
            <person name="Zhou Y."/>
            <person name="Lilburn T.G."/>
            <person name="Beck B.J."/>
            <person name="De Vos P."/>
            <person name="Vandamme P."/>
            <person name="Eisen J.A."/>
            <person name="Garrity G."/>
            <person name="Hugenholtz P."/>
            <person name="Kyrpides N.C."/>
        </authorList>
    </citation>
    <scope>NUCLEOTIDE SEQUENCE [LARGE SCALE GENOMIC DNA]</scope>
    <source>
        <strain evidence="1 2">VKM Ac-2540</strain>
    </source>
</reference>
<accession>A0A4Q7WQ98</accession>
<dbReference type="Proteomes" id="UP000292027">
    <property type="component" value="Unassembled WGS sequence"/>
</dbReference>
<proteinExistence type="predicted"/>
<comment type="caution">
    <text evidence="1">The sequence shown here is derived from an EMBL/GenBank/DDBJ whole genome shotgun (WGS) entry which is preliminary data.</text>
</comment>